<dbReference type="GO" id="GO:0003677">
    <property type="term" value="F:DNA binding"/>
    <property type="evidence" value="ECO:0007669"/>
    <property type="project" value="InterPro"/>
</dbReference>
<dbReference type="InterPro" id="IPR023780">
    <property type="entry name" value="Chromo_domain"/>
</dbReference>
<dbReference type="SUPFAM" id="SSF57667">
    <property type="entry name" value="beta-beta-alpha zinc fingers"/>
    <property type="match status" value="3"/>
</dbReference>
<dbReference type="InterPro" id="IPR050331">
    <property type="entry name" value="Zinc_finger"/>
</dbReference>
<protein>
    <submittedName>
        <fullName evidence="12">Zinc finger protein 768</fullName>
    </submittedName>
</protein>
<dbReference type="SMART" id="SM00384">
    <property type="entry name" value="AT_hook"/>
    <property type="match status" value="3"/>
</dbReference>
<gene>
    <name evidence="12" type="ORF">X975_25446</name>
</gene>
<evidence type="ECO:0000256" key="7">
    <source>
        <dbReference type="PROSITE-ProRule" id="PRU00509"/>
    </source>
</evidence>
<feature type="domain" description="C2H2-type" evidence="10">
    <location>
        <begin position="1181"/>
        <end position="1210"/>
    </location>
</feature>
<feature type="domain" description="C2H2-type" evidence="10">
    <location>
        <begin position="1071"/>
        <end position="1099"/>
    </location>
</feature>
<keyword evidence="5" id="KW-0862">Zinc</keyword>
<evidence type="ECO:0000256" key="6">
    <source>
        <dbReference type="ARBA" id="ARBA00023242"/>
    </source>
</evidence>
<reference evidence="12 13" key="1">
    <citation type="submission" date="2013-11" db="EMBL/GenBank/DDBJ databases">
        <title>Genome sequencing of Stegodyphus mimosarum.</title>
        <authorList>
            <person name="Bechsgaard J."/>
        </authorList>
    </citation>
    <scope>NUCLEOTIDE SEQUENCE [LARGE SCALE GENOMIC DNA]</scope>
</reference>
<dbReference type="PANTHER" id="PTHR16515:SF49">
    <property type="entry name" value="GASTRULA ZINC FINGER PROTEIN XLCGF49.1-LIKE-RELATED"/>
    <property type="match status" value="1"/>
</dbReference>
<dbReference type="InterPro" id="IPR017956">
    <property type="entry name" value="AT_hook_DNA-bd_motif"/>
</dbReference>
<keyword evidence="13" id="KW-1185">Reference proteome</keyword>
<feature type="compositionally biased region" description="Basic residues" evidence="8">
    <location>
        <begin position="454"/>
        <end position="464"/>
    </location>
</feature>
<dbReference type="Pfam" id="PF00096">
    <property type="entry name" value="zf-C2H2"/>
    <property type="match status" value="1"/>
</dbReference>
<dbReference type="GO" id="GO:0008270">
    <property type="term" value="F:zinc ion binding"/>
    <property type="evidence" value="ECO:0007669"/>
    <property type="project" value="UniProtKB-KW"/>
</dbReference>
<sequence>MPKDKSSVASTSAGDEEVDVKPDLSDILRCGACEMIFFNLDDFVAHKSEDCEVSKSGKYSSDESDVEVIRHSPIKAKKHGKPSKKHNYENYRMEYHSPSYEKKQKKIKYGDYYVSKKEKNQVKNRSLYKDIEIKTEPLDEYEAATYCGICENCLRTEDCDECEVCLKKKSGSWKYATKRCLLRQCIEEINGQVYQVEKVLDKRIVDGRVEYFLKWKGYPDSQNGWEPEENIYSKDLIYEFERRQELEEKRRLAAVKRSLQDRSGASPAKKLKLGPDDVVSGTVVATDSLLQVLGLHRELGELEFSLNESSKKQSSATSKVSKQNENQEKMWEILNRIPPSVSQDGSTESTSNEGPSAIYLPKPGEPGKYILVMGEQNQISLLQQSNLDPKVSLGPKKLVPEIILDNENTKMNISDFVPKIKVEAADDDDVQVLGHTPKKQNATLYGYMQSNTTTHKKRPGRPKKPKVDPPSFVDEETNDSMKNAKDGSYSEEIVVPGKRRRGKLPSRWNDYIVENFDEAITSSAKTKQEKISESEMDLSGDSNFEGDLTGAYDDDDDDDVILPDGTSKRSNKTMGSKGILLPRPVVIPLGGGDPPQHSGVIEDKMWKFPSKKRGRPRKFEPQRHIIVQNMTASPSFSSGSKPEFRQRTLTVTPIFKTNAVLSRPVQPTPESGMKTLVTAGGEKILVPESGDENSAPADEDASPSNNISSQEGSINFRELIQDPNFSPLKKTPARKPLQFTPDVLQRMPSGRGRGGAQAMKRRPGRPRKEDQLSRLTNGGYLGSTLSELMCRKSSIVSRKIKEEREIKKNRVFVVMQDGTMVEVSGNDRQKAVLKATAKVEAIRRSVGRIREIEKAKYMEDDDDDYDDPKKPGARYAYALKKRGDTRPALEDCTLETIDDYNAMILPNSVQLVESELPLSEADNCDKLSGMFLFRQIFSSYDNTLQCLFCRNKYSLRFPADLEKHYHVIHELAVHTNKAEFNENIVFVCVPSDVNEETTLNSACRFCETTLKTLAEVRDHYPNAHNKTVRLVPESDVTEIGNFFYCGLCGHPSVDFKSHHQHMKVMHRMQTYVCRYCTYCTSRPSRLRTHVKQRHLQDQPGPHLQCSVCSVYVHGKDRLTKHIMLSHAVQTGPKTWSCAKCLYPYGDPHELMNHIPTCPKLQTNSEAKLAETPPSNPTNIFYKCNHCSLTFSSEEEIKKHMADAAHIGNADDIVASNVNHQENYDPSNVDRNTCFLCCMRFPSVEICRKHQHHVHMRWVSKSAIDYSKVEYSGISQTENEGEIGQAIQEIQQNSVLEISLNQNDPASIMSNLEQFEINVKSQINGQQIFAQGTTETAEGERAVTVSIKETLLDQQSGTDFISTDLNDPNKATKVFEAIDFLDVDSVKDTDGEKSNLNKDLPSNNIPSEKEESDVSREYKRLGDFDISLDDLPDDKELAEIGFPTKVGHFCHLCDAVIKSYRLYYLHMYNLHQLEKRFQCIITACGRTFTQTLAFQKHAINHNQKSEHYCSMCDNVFGDDEELQDHLISSDHANKYMQVQEKYNRTEPRNHRCKVCHSWFGLFATFVKHMETESHSYQCRECGLLFVQPGPRRNHIQSIHPEVANICEICGLKLPNSQALWSHLSVHNIVYECPKCHRRFLQKEQLVAHSEVHAPPTPCPWEGCNRKLATKVGLFNHLRMHRGDTDFKCTICNKGFFKKKTLESHMKIHDDRAPLQIPSSR</sequence>
<dbReference type="SMART" id="SM00451">
    <property type="entry name" value="ZnF_U1"/>
    <property type="match status" value="3"/>
</dbReference>
<feature type="region of interest" description="Disordered" evidence="8">
    <location>
        <begin position="686"/>
        <end position="710"/>
    </location>
</feature>
<feature type="domain" description="Chromo" evidence="9">
    <location>
        <begin position="194"/>
        <end position="252"/>
    </location>
</feature>
<evidence type="ECO:0000256" key="3">
    <source>
        <dbReference type="ARBA" id="ARBA00022737"/>
    </source>
</evidence>
<dbReference type="GO" id="GO:0005694">
    <property type="term" value="C:chromosome"/>
    <property type="evidence" value="ECO:0007669"/>
    <property type="project" value="UniProtKB-ARBA"/>
</dbReference>
<feature type="region of interest" description="Disordered" evidence="8">
    <location>
        <begin position="743"/>
        <end position="778"/>
    </location>
</feature>
<organism evidence="12 13">
    <name type="scientific">Stegodyphus mimosarum</name>
    <name type="common">African social velvet spider</name>
    <dbReference type="NCBI Taxonomy" id="407821"/>
    <lineage>
        <taxon>Eukaryota</taxon>
        <taxon>Metazoa</taxon>
        <taxon>Ecdysozoa</taxon>
        <taxon>Arthropoda</taxon>
        <taxon>Chelicerata</taxon>
        <taxon>Arachnida</taxon>
        <taxon>Araneae</taxon>
        <taxon>Araneomorphae</taxon>
        <taxon>Entelegynae</taxon>
        <taxon>Eresoidea</taxon>
        <taxon>Eresidae</taxon>
        <taxon>Stegodyphus</taxon>
    </lineage>
</organism>
<dbReference type="InterPro" id="IPR000953">
    <property type="entry name" value="Chromo/chromo_shadow_dom"/>
</dbReference>
<evidence type="ECO:0000256" key="4">
    <source>
        <dbReference type="ARBA" id="ARBA00022771"/>
    </source>
</evidence>
<dbReference type="InterPro" id="IPR013087">
    <property type="entry name" value="Znf_C2H2_type"/>
</dbReference>
<evidence type="ECO:0000256" key="5">
    <source>
        <dbReference type="ARBA" id="ARBA00022833"/>
    </source>
</evidence>
<dbReference type="Gene3D" id="2.40.50.40">
    <property type="match status" value="1"/>
</dbReference>
<feature type="non-terminal residue" evidence="12">
    <location>
        <position position="1719"/>
    </location>
</feature>
<feature type="region of interest" description="Disordered" evidence="8">
    <location>
        <begin position="1389"/>
        <end position="1413"/>
    </location>
</feature>
<dbReference type="OMA" id="NDPASIM"/>
<feature type="compositionally biased region" description="Polar residues" evidence="8">
    <location>
        <begin position="340"/>
        <end position="354"/>
    </location>
</feature>
<dbReference type="PROSITE" id="PS50157">
    <property type="entry name" value="ZINC_FINGER_C2H2_2"/>
    <property type="match status" value="7"/>
</dbReference>
<feature type="domain" description="C2H2-type" evidence="10">
    <location>
        <begin position="1629"/>
        <end position="1656"/>
    </location>
</feature>
<dbReference type="PANTHER" id="PTHR16515">
    <property type="entry name" value="PR DOMAIN ZINC FINGER PROTEIN"/>
    <property type="match status" value="1"/>
</dbReference>
<dbReference type="CDD" id="cd18631">
    <property type="entry name" value="CD_HP1_like"/>
    <property type="match status" value="1"/>
</dbReference>
<keyword evidence="2" id="KW-0479">Metal-binding</keyword>
<evidence type="ECO:0000313" key="12">
    <source>
        <dbReference type="EMBL" id="KFM69365.1"/>
    </source>
</evidence>
<dbReference type="Proteomes" id="UP000054359">
    <property type="component" value="Unassembled WGS sequence"/>
</dbReference>
<feature type="domain" description="C2H2-type" evidence="10">
    <location>
        <begin position="1655"/>
        <end position="1684"/>
    </location>
</feature>
<dbReference type="PROSITE" id="PS51058">
    <property type="entry name" value="ZF_CXXC"/>
    <property type="match status" value="1"/>
</dbReference>
<dbReference type="GO" id="GO:0005634">
    <property type="term" value="C:nucleus"/>
    <property type="evidence" value="ECO:0007669"/>
    <property type="project" value="UniProtKB-SubCell"/>
</dbReference>
<evidence type="ECO:0000259" key="10">
    <source>
        <dbReference type="PROSITE" id="PS50157"/>
    </source>
</evidence>
<feature type="compositionally biased region" description="Acidic residues" evidence="8">
    <location>
        <begin position="552"/>
        <end position="561"/>
    </location>
</feature>
<evidence type="ECO:0000259" key="9">
    <source>
        <dbReference type="PROSITE" id="PS50013"/>
    </source>
</evidence>
<feature type="domain" description="CXXC-type" evidence="11">
    <location>
        <begin position="139"/>
        <end position="186"/>
    </location>
</feature>
<dbReference type="SMART" id="SM00298">
    <property type="entry name" value="CHROMO"/>
    <property type="match status" value="1"/>
</dbReference>
<dbReference type="InterPro" id="IPR003604">
    <property type="entry name" value="Matrin/U1-like-C_Znf_C2H2"/>
</dbReference>
<name>A0A087TW76_STEMI</name>
<dbReference type="InterPro" id="IPR002857">
    <property type="entry name" value="Znf_CXXC"/>
</dbReference>
<dbReference type="InterPro" id="IPR016197">
    <property type="entry name" value="Chromo-like_dom_sf"/>
</dbReference>
<evidence type="ECO:0000256" key="1">
    <source>
        <dbReference type="ARBA" id="ARBA00004123"/>
    </source>
</evidence>
<feature type="region of interest" description="Disordered" evidence="8">
    <location>
        <begin position="451"/>
        <end position="488"/>
    </location>
</feature>
<dbReference type="SUPFAM" id="SSF54160">
    <property type="entry name" value="Chromo domain-like"/>
    <property type="match status" value="1"/>
</dbReference>
<evidence type="ECO:0000256" key="2">
    <source>
        <dbReference type="ARBA" id="ARBA00022723"/>
    </source>
</evidence>
<dbReference type="Gene3D" id="3.30.160.60">
    <property type="entry name" value="Classic Zinc Finger"/>
    <property type="match status" value="5"/>
</dbReference>
<keyword evidence="4 7" id="KW-0863">Zinc-finger</keyword>
<dbReference type="STRING" id="407821.A0A087TW76"/>
<dbReference type="PROSITE" id="PS50013">
    <property type="entry name" value="CHROMO_2"/>
    <property type="match status" value="1"/>
</dbReference>
<proteinExistence type="predicted"/>
<evidence type="ECO:0000259" key="11">
    <source>
        <dbReference type="PROSITE" id="PS51058"/>
    </source>
</evidence>
<feature type="domain" description="C2H2-type" evidence="10">
    <location>
        <begin position="1476"/>
        <end position="1505"/>
    </location>
</feature>
<feature type="domain" description="C2H2-type" evidence="10">
    <location>
        <begin position="1575"/>
        <end position="1598"/>
    </location>
</feature>
<keyword evidence="3" id="KW-0677">Repeat</keyword>
<keyword evidence="6" id="KW-0539">Nucleus</keyword>
<accession>A0A087TW76</accession>
<dbReference type="EMBL" id="KK117023">
    <property type="protein sequence ID" value="KFM69365.1"/>
    <property type="molecule type" value="Genomic_DNA"/>
</dbReference>
<dbReference type="Pfam" id="PF00385">
    <property type="entry name" value="Chromo"/>
    <property type="match status" value="1"/>
</dbReference>
<dbReference type="PROSITE" id="PS00028">
    <property type="entry name" value="ZINC_FINGER_C2H2_1"/>
    <property type="match status" value="9"/>
</dbReference>
<feature type="region of interest" description="Disordered" evidence="8">
    <location>
        <begin position="337"/>
        <end position="359"/>
    </location>
</feature>
<feature type="domain" description="C2H2-type" evidence="10">
    <location>
        <begin position="1685"/>
        <end position="1712"/>
    </location>
</feature>
<evidence type="ECO:0000313" key="13">
    <source>
        <dbReference type="Proteomes" id="UP000054359"/>
    </source>
</evidence>
<dbReference type="InterPro" id="IPR036236">
    <property type="entry name" value="Znf_C2H2_sf"/>
</dbReference>
<feature type="region of interest" description="Disordered" evidence="8">
    <location>
        <begin position="522"/>
        <end position="576"/>
    </location>
</feature>
<dbReference type="GO" id="GO:0010468">
    <property type="term" value="P:regulation of gene expression"/>
    <property type="evidence" value="ECO:0007669"/>
    <property type="project" value="TreeGrafter"/>
</dbReference>
<dbReference type="SMART" id="SM00355">
    <property type="entry name" value="ZnF_C2H2"/>
    <property type="match status" value="17"/>
</dbReference>
<dbReference type="Pfam" id="PF02008">
    <property type="entry name" value="zf-CXXC"/>
    <property type="match status" value="1"/>
</dbReference>
<evidence type="ECO:0000256" key="8">
    <source>
        <dbReference type="SAM" id="MobiDB-lite"/>
    </source>
</evidence>
<dbReference type="OrthoDB" id="6421266at2759"/>
<comment type="subcellular location">
    <subcellularLocation>
        <location evidence="1">Nucleus</location>
    </subcellularLocation>
</comment>